<feature type="transmembrane region" description="Helical" evidence="6">
    <location>
        <begin position="86"/>
        <end position="111"/>
    </location>
</feature>
<keyword evidence="2" id="KW-1003">Cell membrane</keyword>
<comment type="caution">
    <text evidence="7">The sequence shown here is derived from an EMBL/GenBank/DDBJ whole genome shotgun (WGS) entry which is preliminary data.</text>
</comment>
<dbReference type="InterPro" id="IPR005538">
    <property type="entry name" value="LrgA/CidA"/>
</dbReference>
<keyword evidence="5 6" id="KW-0472">Membrane</keyword>
<evidence type="ECO:0000313" key="7">
    <source>
        <dbReference type="EMBL" id="CUO09028.1"/>
    </source>
</evidence>
<dbReference type="PANTHER" id="PTHR33931">
    <property type="entry name" value="HOLIN-LIKE PROTEIN CIDA-RELATED"/>
    <property type="match status" value="1"/>
</dbReference>
<keyword evidence="8" id="KW-1185">Reference proteome</keyword>
<evidence type="ECO:0000256" key="4">
    <source>
        <dbReference type="ARBA" id="ARBA00022989"/>
    </source>
</evidence>
<sequence length="128" mass="14124">MKLLRECLIILVIYFVGEFISSTFKLSIPGNIIGMLLLLALLMTNVVKVEQIETVSNFLLDHLAFFFLPAGVALITALGILKLDGIQLVIIAIVSTLVVMSVTAILVQFFIKKMSKDKNENNVNVSNK</sequence>
<gene>
    <name evidence="7" type="primary">lrgA</name>
    <name evidence="7" type="ORF">ERS852473_01865</name>
</gene>
<protein>
    <submittedName>
        <fullName evidence="7">Antiholin-like protein LrgA</fullName>
    </submittedName>
</protein>
<dbReference type="PANTHER" id="PTHR33931:SF2">
    <property type="entry name" value="HOLIN-LIKE PROTEIN CIDA"/>
    <property type="match status" value="1"/>
</dbReference>
<dbReference type="RefSeq" id="WP_055259772.1">
    <property type="nucleotide sequence ID" value="NZ_BCMV01000061.1"/>
</dbReference>
<dbReference type="Pfam" id="PF03788">
    <property type="entry name" value="LrgA"/>
    <property type="match status" value="1"/>
</dbReference>
<comment type="subcellular location">
    <subcellularLocation>
        <location evidence="1">Cell membrane</location>
        <topology evidence="1">Multi-pass membrane protein</topology>
    </subcellularLocation>
</comment>
<name>A0ABP2AU18_SARVE</name>
<feature type="transmembrane region" description="Helical" evidence="6">
    <location>
        <begin position="7"/>
        <end position="24"/>
    </location>
</feature>
<feature type="transmembrane region" description="Helical" evidence="6">
    <location>
        <begin position="30"/>
        <end position="47"/>
    </location>
</feature>
<keyword evidence="3 6" id="KW-0812">Transmembrane</keyword>
<evidence type="ECO:0000256" key="1">
    <source>
        <dbReference type="ARBA" id="ARBA00004651"/>
    </source>
</evidence>
<evidence type="ECO:0000256" key="6">
    <source>
        <dbReference type="SAM" id="Phobius"/>
    </source>
</evidence>
<dbReference type="EMBL" id="CYZR01000006">
    <property type="protein sequence ID" value="CUO09028.1"/>
    <property type="molecule type" value="Genomic_DNA"/>
</dbReference>
<evidence type="ECO:0000256" key="3">
    <source>
        <dbReference type="ARBA" id="ARBA00022692"/>
    </source>
</evidence>
<dbReference type="Proteomes" id="UP000095488">
    <property type="component" value="Unassembled WGS sequence"/>
</dbReference>
<reference evidence="7 8" key="1">
    <citation type="submission" date="2015-09" db="EMBL/GenBank/DDBJ databases">
        <authorList>
            <consortium name="Pathogen Informatics"/>
            <person name="Wu L."/>
            <person name="Ma J."/>
        </authorList>
    </citation>
    <scope>NUCLEOTIDE SEQUENCE [LARGE SCALE GENOMIC DNA]</scope>
    <source>
        <strain evidence="7 8">2789STDY5834858</strain>
    </source>
</reference>
<evidence type="ECO:0000313" key="8">
    <source>
        <dbReference type="Proteomes" id="UP000095488"/>
    </source>
</evidence>
<evidence type="ECO:0000256" key="2">
    <source>
        <dbReference type="ARBA" id="ARBA00022475"/>
    </source>
</evidence>
<proteinExistence type="predicted"/>
<evidence type="ECO:0000256" key="5">
    <source>
        <dbReference type="ARBA" id="ARBA00023136"/>
    </source>
</evidence>
<accession>A0ABP2AU18</accession>
<organism evidence="7 8">
    <name type="scientific">Sarcina ventriculi</name>
    <name type="common">Clostridium ventriculi</name>
    <dbReference type="NCBI Taxonomy" id="1267"/>
    <lineage>
        <taxon>Bacteria</taxon>
        <taxon>Bacillati</taxon>
        <taxon>Bacillota</taxon>
        <taxon>Clostridia</taxon>
        <taxon>Eubacteriales</taxon>
        <taxon>Clostridiaceae</taxon>
        <taxon>Sarcina</taxon>
    </lineage>
</organism>
<feature type="transmembrane region" description="Helical" evidence="6">
    <location>
        <begin position="59"/>
        <end position="80"/>
    </location>
</feature>
<keyword evidence="4 6" id="KW-1133">Transmembrane helix</keyword>